<organism evidence="6 7">
    <name type="scientific">Paracidovorax wautersii</name>
    <dbReference type="NCBI Taxonomy" id="1177982"/>
    <lineage>
        <taxon>Bacteria</taxon>
        <taxon>Pseudomonadati</taxon>
        <taxon>Pseudomonadota</taxon>
        <taxon>Betaproteobacteria</taxon>
        <taxon>Burkholderiales</taxon>
        <taxon>Comamonadaceae</taxon>
        <taxon>Paracidovorax</taxon>
    </lineage>
</organism>
<name>A0ABU1IGG2_9BURK</name>
<dbReference type="SUPFAM" id="SSF53850">
    <property type="entry name" value="Periplasmic binding protein-like II"/>
    <property type="match status" value="1"/>
</dbReference>
<evidence type="ECO:0000256" key="3">
    <source>
        <dbReference type="ARBA" id="ARBA00023125"/>
    </source>
</evidence>
<evidence type="ECO:0000313" key="6">
    <source>
        <dbReference type="EMBL" id="MDR6216316.1"/>
    </source>
</evidence>
<dbReference type="EMBL" id="JAVIZX010000001">
    <property type="protein sequence ID" value="MDR6216316.1"/>
    <property type="molecule type" value="Genomic_DNA"/>
</dbReference>
<gene>
    <name evidence="6" type="ORF">QE399_004005</name>
</gene>
<accession>A0ABU1IGG2</accession>
<comment type="similarity">
    <text evidence="1">Belongs to the LysR transcriptional regulatory family.</text>
</comment>
<keyword evidence="4" id="KW-0804">Transcription</keyword>
<dbReference type="Pfam" id="PF03466">
    <property type="entry name" value="LysR_substrate"/>
    <property type="match status" value="1"/>
</dbReference>
<dbReference type="Gene3D" id="3.40.190.10">
    <property type="entry name" value="Periplasmic binding protein-like II"/>
    <property type="match status" value="2"/>
</dbReference>
<sequence length="369" mass="40485">MPFSLGTPYPPQKTTAACPAKPYHAAFAAAFGMNRATPPAPMTTLPTAPAQMKLHQIRYLVAVAGCGSVRAAARSLGVTQAAVTQGLRELESAHRLPLFERQSSGMVLAPAGRALLRHAQLITGQIEQAEAEMAQLRGSQTATRLSVAVTPWIAQSLLPHVLQSFRHELPEVQLELFEGLSAVAHPRLREGSLDLLIGRVPSDSTQGDLHATPLFRYETAVVTRIGHPLAQARSMAELMECDWLINYAPQEEAALLERLFLRHGLPVPARHIHLVHSASLLLHLVEHSDMVSFCPWPLIETEGPHGRLVPLRLRETFDPHTVGVVQRGHGALPWAAQRFVHHLQAQVQACRHTSDPLLQRVFRSIDVLA</sequence>
<reference evidence="6 7" key="1">
    <citation type="submission" date="2023-08" db="EMBL/GenBank/DDBJ databases">
        <title>Functional and genomic diversity of the sorghum phyllosphere microbiome.</title>
        <authorList>
            <person name="Shade A."/>
        </authorList>
    </citation>
    <scope>NUCLEOTIDE SEQUENCE [LARGE SCALE GENOMIC DNA]</scope>
    <source>
        <strain evidence="6 7">SORGH_AS_0335</strain>
    </source>
</reference>
<dbReference type="Pfam" id="PF00126">
    <property type="entry name" value="HTH_1"/>
    <property type="match status" value="1"/>
</dbReference>
<evidence type="ECO:0000256" key="2">
    <source>
        <dbReference type="ARBA" id="ARBA00023015"/>
    </source>
</evidence>
<dbReference type="SUPFAM" id="SSF46785">
    <property type="entry name" value="Winged helix' DNA-binding domain"/>
    <property type="match status" value="1"/>
</dbReference>
<evidence type="ECO:0000313" key="7">
    <source>
        <dbReference type="Proteomes" id="UP001267710"/>
    </source>
</evidence>
<dbReference type="Gene3D" id="1.10.10.10">
    <property type="entry name" value="Winged helix-like DNA-binding domain superfamily/Winged helix DNA-binding domain"/>
    <property type="match status" value="1"/>
</dbReference>
<evidence type="ECO:0000259" key="5">
    <source>
        <dbReference type="PROSITE" id="PS50931"/>
    </source>
</evidence>
<dbReference type="PROSITE" id="PS50931">
    <property type="entry name" value="HTH_LYSR"/>
    <property type="match status" value="1"/>
</dbReference>
<feature type="domain" description="HTH lysR-type" evidence="5">
    <location>
        <begin position="52"/>
        <end position="109"/>
    </location>
</feature>
<comment type="caution">
    <text evidence="6">The sequence shown here is derived from an EMBL/GenBank/DDBJ whole genome shotgun (WGS) entry which is preliminary data.</text>
</comment>
<evidence type="ECO:0000256" key="1">
    <source>
        <dbReference type="ARBA" id="ARBA00009437"/>
    </source>
</evidence>
<keyword evidence="7" id="KW-1185">Reference proteome</keyword>
<dbReference type="PANTHER" id="PTHR30419">
    <property type="entry name" value="HTH-TYPE TRANSCRIPTIONAL REGULATOR YBHD"/>
    <property type="match status" value="1"/>
</dbReference>
<dbReference type="InterPro" id="IPR005119">
    <property type="entry name" value="LysR_subst-bd"/>
</dbReference>
<protein>
    <submittedName>
        <fullName evidence="6">LysR family transcriptional regulator of abg operon</fullName>
    </submittedName>
</protein>
<dbReference type="Proteomes" id="UP001267710">
    <property type="component" value="Unassembled WGS sequence"/>
</dbReference>
<keyword evidence="3" id="KW-0238">DNA-binding</keyword>
<proteinExistence type="inferred from homology"/>
<dbReference type="InterPro" id="IPR050950">
    <property type="entry name" value="HTH-type_LysR_regulators"/>
</dbReference>
<dbReference type="InterPro" id="IPR036390">
    <property type="entry name" value="WH_DNA-bd_sf"/>
</dbReference>
<dbReference type="InterPro" id="IPR000847">
    <property type="entry name" value="LysR_HTH_N"/>
</dbReference>
<dbReference type="PANTHER" id="PTHR30419:SF30">
    <property type="entry name" value="LYSR FAMILY TRANSCRIPTIONAL REGULATOR"/>
    <property type="match status" value="1"/>
</dbReference>
<dbReference type="InterPro" id="IPR036388">
    <property type="entry name" value="WH-like_DNA-bd_sf"/>
</dbReference>
<evidence type="ECO:0000256" key="4">
    <source>
        <dbReference type="ARBA" id="ARBA00023163"/>
    </source>
</evidence>
<keyword evidence="2" id="KW-0805">Transcription regulation</keyword>